<keyword evidence="1" id="KW-1133">Transmembrane helix</keyword>
<protein>
    <submittedName>
        <fullName evidence="2">Uncharacterized protein</fullName>
    </submittedName>
</protein>
<name>A0AAE1YBU4_9LAMI</name>
<keyword evidence="1" id="KW-0472">Membrane</keyword>
<proteinExistence type="predicted"/>
<evidence type="ECO:0000313" key="3">
    <source>
        <dbReference type="Proteomes" id="UP001293254"/>
    </source>
</evidence>
<reference evidence="2" key="2">
    <citation type="journal article" date="2024" name="Plant">
        <title>Genomic evolution and insights into agronomic trait innovations of Sesamum species.</title>
        <authorList>
            <person name="Miao H."/>
            <person name="Wang L."/>
            <person name="Qu L."/>
            <person name="Liu H."/>
            <person name="Sun Y."/>
            <person name="Le M."/>
            <person name="Wang Q."/>
            <person name="Wei S."/>
            <person name="Zheng Y."/>
            <person name="Lin W."/>
            <person name="Duan Y."/>
            <person name="Cao H."/>
            <person name="Xiong S."/>
            <person name="Wang X."/>
            <person name="Wei L."/>
            <person name="Li C."/>
            <person name="Ma Q."/>
            <person name="Ju M."/>
            <person name="Zhao R."/>
            <person name="Li G."/>
            <person name="Mu C."/>
            <person name="Tian Q."/>
            <person name="Mei H."/>
            <person name="Zhang T."/>
            <person name="Gao T."/>
            <person name="Zhang H."/>
        </authorList>
    </citation>
    <scope>NUCLEOTIDE SEQUENCE</scope>
    <source>
        <strain evidence="2">3651</strain>
    </source>
</reference>
<dbReference type="Proteomes" id="UP001293254">
    <property type="component" value="Unassembled WGS sequence"/>
</dbReference>
<evidence type="ECO:0000256" key="1">
    <source>
        <dbReference type="SAM" id="Phobius"/>
    </source>
</evidence>
<keyword evidence="1" id="KW-0812">Transmembrane</keyword>
<organism evidence="2 3">
    <name type="scientific">Sesamum alatum</name>
    <dbReference type="NCBI Taxonomy" id="300844"/>
    <lineage>
        <taxon>Eukaryota</taxon>
        <taxon>Viridiplantae</taxon>
        <taxon>Streptophyta</taxon>
        <taxon>Embryophyta</taxon>
        <taxon>Tracheophyta</taxon>
        <taxon>Spermatophyta</taxon>
        <taxon>Magnoliopsida</taxon>
        <taxon>eudicotyledons</taxon>
        <taxon>Gunneridae</taxon>
        <taxon>Pentapetalae</taxon>
        <taxon>asterids</taxon>
        <taxon>lamiids</taxon>
        <taxon>Lamiales</taxon>
        <taxon>Pedaliaceae</taxon>
        <taxon>Sesamum</taxon>
    </lineage>
</organism>
<reference evidence="2" key="1">
    <citation type="submission" date="2020-06" db="EMBL/GenBank/DDBJ databases">
        <authorList>
            <person name="Li T."/>
            <person name="Hu X."/>
            <person name="Zhang T."/>
            <person name="Song X."/>
            <person name="Zhang H."/>
            <person name="Dai N."/>
            <person name="Sheng W."/>
            <person name="Hou X."/>
            <person name="Wei L."/>
        </authorList>
    </citation>
    <scope>NUCLEOTIDE SEQUENCE</scope>
    <source>
        <strain evidence="2">3651</strain>
        <tissue evidence="2">Leaf</tissue>
    </source>
</reference>
<feature type="transmembrane region" description="Helical" evidence="1">
    <location>
        <begin position="106"/>
        <end position="131"/>
    </location>
</feature>
<keyword evidence="3" id="KW-1185">Reference proteome</keyword>
<gene>
    <name evidence="2" type="ORF">Salat_1494200</name>
</gene>
<sequence>MLSPGELDLLFEFDDNGNKGERNVDPPSCELVDDDDFSRKPGEHFFTLVVDDGKLDSIGKVSLDFTLCLDFSTKFWFPIVLLIVPPEPMIDERAAANADWKLGSNVIALVAAAMVSGARVCWLGFMAIFFCK</sequence>
<dbReference type="AlphaFoldDB" id="A0AAE1YBU4"/>
<evidence type="ECO:0000313" key="2">
    <source>
        <dbReference type="EMBL" id="KAK4427253.1"/>
    </source>
</evidence>
<dbReference type="EMBL" id="JACGWO010000005">
    <property type="protein sequence ID" value="KAK4427253.1"/>
    <property type="molecule type" value="Genomic_DNA"/>
</dbReference>
<accession>A0AAE1YBU4</accession>
<comment type="caution">
    <text evidence="2">The sequence shown here is derived from an EMBL/GenBank/DDBJ whole genome shotgun (WGS) entry which is preliminary data.</text>
</comment>